<dbReference type="OrthoDB" id="687730at2759"/>
<dbReference type="STRING" id="888268.A0A1E5UUU1"/>
<organism evidence="2 3">
    <name type="scientific">Dichanthelium oligosanthes</name>
    <dbReference type="NCBI Taxonomy" id="888268"/>
    <lineage>
        <taxon>Eukaryota</taxon>
        <taxon>Viridiplantae</taxon>
        <taxon>Streptophyta</taxon>
        <taxon>Embryophyta</taxon>
        <taxon>Tracheophyta</taxon>
        <taxon>Spermatophyta</taxon>
        <taxon>Magnoliopsida</taxon>
        <taxon>Liliopsida</taxon>
        <taxon>Poales</taxon>
        <taxon>Poaceae</taxon>
        <taxon>PACMAD clade</taxon>
        <taxon>Panicoideae</taxon>
        <taxon>Panicodae</taxon>
        <taxon>Paniceae</taxon>
        <taxon>Dichantheliinae</taxon>
        <taxon>Dichanthelium</taxon>
    </lineage>
</organism>
<dbReference type="AlphaFoldDB" id="A0A1E5UUU1"/>
<gene>
    <name evidence="2" type="ORF">BAE44_0022345</name>
</gene>
<evidence type="ECO:0000313" key="3">
    <source>
        <dbReference type="Proteomes" id="UP000095767"/>
    </source>
</evidence>
<dbReference type="Gene3D" id="2.60.200.20">
    <property type="match status" value="1"/>
</dbReference>
<dbReference type="SUPFAM" id="SSF49879">
    <property type="entry name" value="SMAD/FHA domain"/>
    <property type="match status" value="1"/>
</dbReference>
<accession>A0A1E5UUU1</accession>
<feature type="domain" description="FHA" evidence="1">
    <location>
        <begin position="181"/>
        <end position="210"/>
    </location>
</feature>
<dbReference type="CDD" id="cd00060">
    <property type="entry name" value="FHA"/>
    <property type="match status" value="1"/>
</dbReference>
<keyword evidence="3" id="KW-1185">Reference proteome</keyword>
<name>A0A1E5UUU1_9POAL</name>
<dbReference type="PROSITE" id="PS50006">
    <property type="entry name" value="FHA_DOMAIN"/>
    <property type="match status" value="1"/>
</dbReference>
<proteinExistence type="predicted"/>
<evidence type="ECO:0000313" key="2">
    <source>
        <dbReference type="EMBL" id="OEL16637.1"/>
    </source>
</evidence>
<comment type="caution">
    <text evidence="2">The sequence shown here is derived from an EMBL/GenBank/DDBJ whole genome shotgun (WGS) entry which is preliminary data.</text>
</comment>
<evidence type="ECO:0000259" key="1">
    <source>
        <dbReference type="PROSITE" id="PS50006"/>
    </source>
</evidence>
<sequence>MEAAVAATTSSLLLFSPRRTPTNLPSPSLFRPPCNSCSVSSAKQQQQQLVCLAVPWLNSKRSGTLRLSPMRLANGFCTPVHFLNHTLETINEQCITVSNSAAQYAASCITYWFLHSSSTSESIRWPVFACPFPLLELYMEMLLRNKTQMHFALSISGDGDWRHIGYKVARPGAFEIDSDAVTVGRVPDKADIVLPVATVSGTHARLEEKF</sequence>
<protein>
    <recommendedName>
        <fullName evidence="1">FHA domain-containing protein</fullName>
    </recommendedName>
</protein>
<dbReference type="InterPro" id="IPR000253">
    <property type="entry name" value="FHA_dom"/>
</dbReference>
<dbReference type="InterPro" id="IPR008984">
    <property type="entry name" value="SMAD_FHA_dom_sf"/>
</dbReference>
<dbReference type="EMBL" id="LWDX02062404">
    <property type="protein sequence ID" value="OEL16637.1"/>
    <property type="molecule type" value="Genomic_DNA"/>
</dbReference>
<reference evidence="2 3" key="1">
    <citation type="submission" date="2016-09" db="EMBL/GenBank/DDBJ databases">
        <title>The draft genome of Dichanthelium oligosanthes: A C3 panicoid grass species.</title>
        <authorList>
            <person name="Studer A.J."/>
            <person name="Schnable J.C."/>
            <person name="Brutnell T.P."/>
        </authorList>
    </citation>
    <scope>NUCLEOTIDE SEQUENCE [LARGE SCALE GENOMIC DNA]</scope>
    <source>
        <strain evidence="3">cv. Kellogg 1175</strain>
        <tissue evidence="2">Leaf</tissue>
    </source>
</reference>
<dbReference type="Proteomes" id="UP000095767">
    <property type="component" value="Unassembled WGS sequence"/>
</dbReference>